<proteinExistence type="predicted"/>
<dbReference type="AlphaFoldDB" id="A0A2T6KIA6"/>
<organism evidence="4 5">
    <name type="scientific">Yoonia sediminilitoris</name>
    <dbReference type="NCBI Taxonomy" id="1286148"/>
    <lineage>
        <taxon>Bacteria</taxon>
        <taxon>Pseudomonadati</taxon>
        <taxon>Pseudomonadota</taxon>
        <taxon>Alphaproteobacteria</taxon>
        <taxon>Rhodobacterales</taxon>
        <taxon>Paracoccaceae</taxon>
        <taxon>Yoonia</taxon>
    </lineage>
</organism>
<dbReference type="Pfam" id="PF13717">
    <property type="entry name" value="Zn_ribbon_4"/>
    <property type="match status" value="1"/>
</dbReference>
<feature type="transmembrane region" description="Helical" evidence="2">
    <location>
        <begin position="204"/>
        <end position="222"/>
    </location>
</feature>
<evidence type="ECO:0000256" key="2">
    <source>
        <dbReference type="SAM" id="Phobius"/>
    </source>
</evidence>
<dbReference type="RefSeq" id="WP_108386353.1">
    <property type="nucleotide sequence ID" value="NZ_QBUD01000004.1"/>
</dbReference>
<dbReference type="Proteomes" id="UP000244523">
    <property type="component" value="Unassembled WGS sequence"/>
</dbReference>
<protein>
    <submittedName>
        <fullName evidence="4">Putative Zn finger-like uncharacterized protein</fullName>
    </submittedName>
</protein>
<dbReference type="EMBL" id="QBUD01000004">
    <property type="protein sequence ID" value="PUB15438.1"/>
    <property type="molecule type" value="Genomic_DNA"/>
</dbReference>
<keyword evidence="5" id="KW-1185">Reference proteome</keyword>
<feature type="compositionally biased region" description="Basic and acidic residues" evidence="1">
    <location>
        <begin position="95"/>
        <end position="106"/>
    </location>
</feature>
<dbReference type="OrthoDB" id="7159357at2"/>
<gene>
    <name evidence="4" type="ORF">C8N45_10458</name>
</gene>
<feature type="compositionally biased region" description="Polar residues" evidence="1">
    <location>
        <begin position="136"/>
        <end position="155"/>
    </location>
</feature>
<evidence type="ECO:0000313" key="5">
    <source>
        <dbReference type="Proteomes" id="UP000244523"/>
    </source>
</evidence>
<evidence type="ECO:0000313" key="4">
    <source>
        <dbReference type="EMBL" id="PUB15438.1"/>
    </source>
</evidence>
<feature type="compositionally biased region" description="Basic and acidic residues" evidence="1">
    <location>
        <begin position="73"/>
        <end position="88"/>
    </location>
</feature>
<comment type="caution">
    <text evidence="4">The sequence shown here is derived from an EMBL/GenBank/DDBJ whole genome shotgun (WGS) entry which is preliminary data.</text>
</comment>
<reference evidence="4 5" key="1">
    <citation type="submission" date="2018-04" db="EMBL/GenBank/DDBJ databases">
        <title>Genomic Encyclopedia of Archaeal and Bacterial Type Strains, Phase II (KMG-II): from individual species to whole genera.</title>
        <authorList>
            <person name="Goeker M."/>
        </authorList>
    </citation>
    <scope>NUCLEOTIDE SEQUENCE [LARGE SCALE GENOMIC DNA]</scope>
    <source>
        <strain evidence="4 5">DSM 29955</strain>
    </source>
</reference>
<accession>A0A2T6KIA6</accession>
<dbReference type="InterPro" id="IPR011723">
    <property type="entry name" value="Znf/thioredoxin_put"/>
</dbReference>
<keyword evidence="2" id="KW-0472">Membrane</keyword>
<name>A0A2T6KIA6_9RHOB</name>
<dbReference type="NCBIfam" id="TIGR02098">
    <property type="entry name" value="MJ0042_CXXC"/>
    <property type="match status" value="1"/>
</dbReference>
<evidence type="ECO:0000256" key="1">
    <source>
        <dbReference type="SAM" id="MobiDB-lite"/>
    </source>
</evidence>
<sequence>MRLICPKCDAQYDIADDVIPEGGRDVQCSSCSHTWFQMDKPKVAGRPLMQPPPARPAQSTAGPTSDDGPASEDGPRHKPIESPERKPLDSSIADILREEAAREKQVRATQEAAPHPSEIQNQTASERAAETRRRISQMTGQSNPTRASIAASSTGAVGGTNIHAMPSIDEINETLRSRALASDTSGLTATEQEEVTRRRGFRRGFFLVLFVMLIGLAPYYFAEQIIEKLPQTRDAMTTYVGYVDQFRLWLDDQILKGMAFIDTLSAPSSDAVIDTEPAALPETPASE</sequence>
<keyword evidence="2" id="KW-1133">Transmembrane helix</keyword>
<evidence type="ECO:0000259" key="3">
    <source>
        <dbReference type="Pfam" id="PF13717"/>
    </source>
</evidence>
<feature type="domain" description="Zinc finger/thioredoxin putative" evidence="3">
    <location>
        <begin position="1"/>
        <end position="36"/>
    </location>
</feature>
<feature type="region of interest" description="Disordered" evidence="1">
    <location>
        <begin position="43"/>
        <end position="161"/>
    </location>
</feature>
<keyword evidence="2" id="KW-0812">Transmembrane</keyword>